<dbReference type="SUPFAM" id="SSF102588">
    <property type="entry name" value="LmbE-like"/>
    <property type="match status" value="1"/>
</dbReference>
<dbReference type="GO" id="GO:0016020">
    <property type="term" value="C:membrane"/>
    <property type="evidence" value="ECO:0007669"/>
    <property type="project" value="GOC"/>
</dbReference>
<dbReference type="UniPathway" id="UPA00196"/>
<dbReference type="EMBL" id="JACEFO010000450">
    <property type="protein sequence ID" value="KAF8769262.1"/>
    <property type="molecule type" value="Genomic_DNA"/>
</dbReference>
<organism evidence="3 4">
    <name type="scientific">Digitaria exilis</name>
    <dbReference type="NCBI Taxonomy" id="1010633"/>
    <lineage>
        <taxon>Eukaryota</taxon>
        <taxon>Viridiplantae</taxon>
        <taxon>Streptophyta</taxon>
        <taxon>Embryophyta</taxon>
        <taxon>Tracheophyta</taxon>
        <taxon>Spermatophyta</taxon>
        <taxon>Magnoliopsida</taxon>
        <taxon>Liliopsida</taxon>
        <taxon>Poales</taxon>
        <taxon>Poaceae</taxon>
        <taxon>PACMAD clade</taxon>
        <taxon>Panicoideae</taxon>
        <taxon>Panicodae</taxon>
        <taxon>Paniceae</taxon>
        <taxon>Anthephorinae</taxon>
        <taxon>Digitaria</taxon>
    </lineage>
</organism>
<name>A0A835FPD6_9POAL</name>
<gene>
    <name evidence="3" type="ORF">HU200_006773</name>
</gene>
<dbReference type="InterPro" id="IPR024078">
    <property type="entry name" value="LmbE-like_dom_sf"/>
</dbReference>
<dbReference type="GO" id="GO:0005783">
    <property type="term" value="C:endoplasmic reticulum"/>
    <property type="evidence" value="ECO:0007669"/>
    <property type="project" value="TreeGrafter"/>
</dbReference>
<reference evidence="3" key="1">
    <citation type="submission" date="2020-07" db="EMBL/GenBank/DDBJ databases">
        <title>Genome sequence and genetic diversity analysis of an under-domesticated orphan crop, white fonio (Digitaria exilis).</title>
        <authorList>
            <person name="Bennetzen J.L."/>
            <person name="Chen S."/>
            <person name="Ma X."/>
            <person name="Wang X."/>
            <person name="Yssel A.E.J."/>
            <person name="Chaluvadi S.R."/>
            <person name="Johnson M."/>
            <person name="Gangashetty P."/>
            <person name="Hamidou F."/>
            <person name="Sanogo M.D."/>
            <person name="Zwaenepoel A."/>
            <person name="Wallace J."/>
            <person name="Van De Peer Y."/>
            <person name="Van Deynze A."/>
        </authorList>
    </citation>
    <scope>NUCLEOTIDE SEQUENCE</scope>
    <source>
        <tissue evidence="3">Leaves</tissue>
    </source>
</reference>
<dbReference type="Gene3D" id="3.40.50.10320">
    <property type="entry name" value="LmbE-like"/>
    <property type="match status" value="1"/>
</dbReference>
<dbReference type="GO" id="GO:0000225">
    <property type="term" value="F:N-acetylglucosaminylphosphatidylinositol deacetylase activity"/>
    <property type="evidence" value="ECO:0007669"/>
    <property type="project" value="UniProtKB-EC"/>
</dbReference>
<comment type="similarity">
    <text evidence="1">Belongs to the PIGL family.</text>
</comment>
<dbReference type="GO" id="GO:0006506">
    <property type="term" value="P:GPI anchor biosynthetic process"/>
    <property type="evidence" value="ECO:0007669"/>
    <property type="project" value="UniProtKB-UniPathway"/>
</dbReference>
<evidence type="ECO:0000256" key="1">
    <source>
        <dbReference type="ARBA" id="ARBA00006066"/>
    </source>
</evidence>
<protein>
    <recommendedName>
        <fullName evidence="2">N-acetylglucosaminylphosphatidylinositol deacetylase</fullName>
        <ecNumber evidence="2">3.5.1.89</ecNumber>
    </recommendedName>
</protein>
<comment type="caution">
    <text evidence="3">The sequence shown here is derived from an EMBL/GenBank/DDBJ whole genome shotgun (WGS) entry which is preliminary data.</text>
</comment>
<dbReference type="EC" id="3.5.1.89" evidence="2"/>
<accession>A0A835FPD6</accession>
<dbReference type="InterPro" id="IPR003737">
    <property type="entry name" value="GlcNAc_PI_deacetylase-related"/>
</dbReference>
<sequence length="182" mass="20177">MAWLFVLSAAGAVLLCAISLGLMLSFPTPSCLAPGPGFLAPLRGDRRSRNLLLVVAHPNDESMFFAPTILFLKSKGHNIHIRCISQGNADGLGTTQTEELYHACDSLKTPHEQVKVLDHPKLQDGFHEKWDHGLPAELTIEHVQLWSIDTIVTLNSYGISGHPNHQDVHHGIWLSIIWFHTL</sequence>
<evidence type="ECO:0000256" key="2">
    <source>
        <dbReference type="ARBA" id="ARBA00012176"/>
    </source>
</evidence>
<dbReference type="AlphaFoldDB" id="A0A835FPD6"/>
<proteinExistence type="inferred from homology"/>
<evidence type="ECO:0000313" key="4">
    <source>
        <dbReference type="Proteomes" id="UP000636709"/>
    </source>
</evidence>
<evidence type="ECO:0000313" key="3">
    <source>
        <dbReference type="EMBL" id="KAF8769262.1"/>
    </source>
</evidence>
<dbReference type="Pfam" id="PF02585">
    <property type="entry name" value="PIG-L"/>
    <property type="match status" value="1"/>
</dbReference>
<dbReference type="PANTHER" id="PTHR12993:SF11">
    <property type="entry name" value="N-ACETYLGLUCOSAMINYL-PHOSPHATIDYLINOSITOL DE-N-ACETYLASE"/>
    <property type="match status" value="1"/>
</dbReference>
<keyword evidence="4" id="KW-1185">Reference proteome</keyword>
<dbReference type="PANTHER" id="PTHR12993">
    <property type="entry name" value="N-ACETYLGLUCOSAMINYL-PHOSPHATIDYLINOSITOL DE-N-ACETYLASE-RELATED"/>
    <property type="match status" value="1"/>
</dbReference>
<dbReference type="Proteomes" id="UP000636709">
    <property type="component" value="Unassembled WGS sequence"/>
</dbReference>
<dbReference type="OrthoDB" id="440160at2759"/>